<gene>
    <name evidence="2" type="ORF">KME65_13345</name>
</gene>
<dbReference type="NCBIfam" id="TIGR03757">
    <property type="entry name" value="conj_TIGR03757"/>
    <property type="match status" value="1"/>
</dbReference>
<dbReference type="Pfam" id="PF07511">
    <property type="entry name" value="DUF1525"/>
    <property type="match status" value="1"/>
</dbReference>
<dbReference type="EMBL" id="JAHHGM010000012">
    <property type="protein sequence ID" value="MBT2989933.1"/>
    <property type="molecule type" value="Genomic_DNA"/>
</dbReference>
<feature type="signal peptide" evidence="1">
    <location>
        <begin position="1"/>
        <end position="29"/>
    </location>
</feature>
<evidence type="ECO:0000313" key="2">
    <source>
        <dbReference type="EMBL" id="MBT2989933.1"/>
    </source>
</evidence>
<dbReference type="InterPro" id="IPR011090">
    <property type="entry name" value="Integr_conj_element_PFL4709"/>
</dbReference>
<sequence>MISTVSKTSFLTLFVGLISSVLFSGGAFADQHGLNQLHVIEVFTSGKYPLVNTEAKESESQLRGLEITVYEIDGIQSIERSLSLDLPADPEQSKRMALQRIQRLDDKTRSRMQSAAQGLAKAMQYGIDRYPAIVFDGQAVVYGVTDLQAAIAHYQNGQTGGQP</sequence>
<dbReference type="AlphaFoldDB" id="A0A944MDK6"/>
<reference evidence="2 3" key="1">
    <citation type="submission" date="2021-05" db="EMBL/GenBank/DDBJ databases">
        <title>Genetic and Functional Diversity in Clade A Lucinid endosymbionts from the Bahamas.</title>
        <authorList>
            <person name="Giani N.M."/>
            <person name="Engel A.S."/>
            <person name="Campbell B.J."/>
        </authorList>
    </citation>
    <scope>NUCLEOTIDE SEQUENCE [LARGE SCALE GENOMIC DNA]</scope>
    <source>
        <strain evidence="2">LUC16012Gg_MoonRockCtena</strain>
    </source>
</reference>
<organism evidence="2 3">
    <name type="scientific">Candidatus Thiodiazotropha taylori</name>
    <dbReference type="NCBI Taxonomy" id="2792791"/>
    <lineage>
        <taxon>Bacteria</taxon>
        <taxon>Pseudomonadati</taxon>
        <taxon>Pseudomonadota</taxon>
        <taxon>Gammaproteobacteria</taxon>
        <taxon>Chromatiales</taxon>
        <taxon>Sedimenticolaceae</taxon>
        <taxon>Candidatus Thiodiazotropha</taxon>
    </lineage>
</organism>
<accession>A0A944MDK6</accession>
<dbReference type="Proteomes" id="UP000770889">
    <property type="component" value="Unassembled WGS sequence"/>
</dbReference>
<keyword evidence="1" id="KW-0732">Signal</keyword>
<proteinExistence type="predicted"/>
<comment type="caution">
    <text evidence="2">The sequence shown here is derived from an EMBL/GenBank/DDBJ whole genome shotgun (WGS) entry which is preliminary data.</text>
</comment>
<feature type="chain" id="PRO_5037682529" evidence="1">
    <location>
        <begin position="30"/>
        <end position="163"/>
    </location>
</feature>
<name>A0A944MDK6_9GAMM</name>
<evidence type="ECO:0000313" key="3">
    <source>
        <dbReference type="Proteomes" id="UP000770889"/>
    </source>
</evidence>
<protein>
    <submittedName>
        <fullName evidence="2">TIGR03757 family integrating conjugative element protein</fullName>
    </submittedName>
</protein>
<evidence type="ECO:0000256" key="1">
    <source>
        <dbReference type="SAM" id="SignalP"/>
    </source>
</evidence>